<dbReference type="PANTHER" id="PTHR30290">
    <property type="entry name" value="PERIPLASMIC BINDING COMPONENT OF ABC TRANSPORTER"/>
    <property type="match status" value="1"/>
</dbReference>
<dbReference type="HOGENOM" id="CLU_027950_0_0_11"/>
<feature type="signal peptide" evidence="2">
    <location>
        <begin position="1"/>
        <end position="21"/>
    </location>
</feature>
<feature type="region of interest" description="Disordered" evidence="1">
    <location>
        <begin position="542"/>
        <end position="565"/>
    </location>
</feature>
<sequence length="565" mass="59480">MKAVRLTTVTLASISLLSSCAANPGPPPIVEETVTTETATTTVQPGPTRSQVQVGVQPLRNGLNPHLIADENSTVQDIAELTLPSAFVDGKMNTDLLVSTSELPAGEGDEDAAMTVRYEISPAAQWSDGSPITGADFAYLWRGMTSTPGTVDPAPYRAVSDVRVSGGGGKIVDVVFDEPVGDWQGMFRNLLPSHLLDSTAADFAAALADSIPASAGRYMVDQVDRGSGIITLNRNDRFWGQSPASIDILTLNSVRSTEQVADRLRAGQLAFVDHVPGETSADAYSLIPGTQVRTERGPRELGLVMSVDSPILNDLAAREELRSLIDVPLIARIASSRSRDVDAAEATPALGREAGELRAAVDKHRPLRIAADPRDDESMPATRALVDILNGEGISAETVAADMTDIAERLPAGEIDAVMSWSFTNSSTAWASKVQCPYTAATEAGDSGAQDSGGDGANGNDAGGAGADRYASGNLSGLCTPDTDRLAEAILAGDISSQQAREQVTAATAIEAVWVPVLRERRIIVLGQGIIGPSPNLEEWDRGLAGADTWKEDTTANEQRTTEPE</sequence>
<proteinExistence type="predicted"/>
<dbReference type="CDD" id="cd08501">
    <property type="entry name" value="PBP2_Lpqw"/>
    <property type="match status" value="1"/>
</dbReference>
<accession>D7WDP8</accession>
<dbReference type="SUPFAM" id="SSF53850">
    <property type="entry name" value="Periplasmic binding protein-like II"/>
    <property type="match status" value="1"/>
</dbReference>
<feature type="compositionally biased region" description="Basic and acidic residues" evidence="1">
    <location>
        <begin position="549"/>
        <end position="565"/>
    </location>
</feature>
<keyword evidence="5" id="KW-1185">Reference proteome</keyword>
<dbReference type="InterPro" id="IPR000914">
    <property type="entry name" value="SBP_5_dom"/>
</dbReference>
<evidence type="ECO:0000256" key="2">
    <source>
        <dbReference type="SAM" id="SignalP"/>
    </source>
</evidence>
<dbReference type="InterPro" id="IPR039424">
    <property type="entry name" value="SBP_5"/>
</dbReference>
<comment type="caution">
    <text evidence="4">The sequence shown here is derived from an EMBL/GenBank/DDBJ whole genome shotgun (WGS) entry which is preliminary data.</text>
</comment>
<keyword evidence="2" id="KW-0732">Signal</keyword>
<dbReference type="Gene3D" id="3.40.190.10">
    <property type="entry name" value="Periplasmic binding protein-like II"/>
    <property type="match status" value="1"/>
</dbReference>
<dbReference type="Gene3D" id="3.10.105.10">
    <property type="entry name" value="Dipeptide-binding Protein, Domain 3"/>
    <property type="match status" value="1"/>
</dbReference>
<feature type="domain" description="Solute-binding protein family 5" evidence="3">
    <location>
        <begin position="112"/>
        <end position="334"/>
    </location>
</feature>
<name>D7WDP8_9CORY</name>
<dbReference type="PANTHER" id="PTHR30290:SF65">
    <property type="entry name" value="MONOACYL PHOSPHATIDYLINOSITOL TETRAMANNOSIDE-BINDING PROTEIN LPQW-RELATED"/>
    <property type="match status" value="1"/>
</dbReference>
<organism evidence="4 5">
    <name type="scientific">Corynebacterium genitalium ATCC 33030</name>
    <dbReference type="NCBI Taxonomy" id="585529"/>
    <lineage>
        <taxon>Bacteria</taxon>
        <taxon>Bacillati</taxon>
        <taxon>Actinomycetota</taxon>
        <taxon>Actinomycetes</taxon>
        <taxon>Mycobacteriales</taxon>
        <taxon>Corynebacteriaceae</taxon>
        <taxon>Corynebacterium</taxon>
    </lineage>
</organism>
<evidence type="ECO:0000313" key="5">
    <source>
        <dbReference type="Proteomes" id="UP000004208"/>
    </source>
</evidence>
<gene>
    <name evidence="4" type="ORF">HMPREF0291_11936</name>
</gene>
<dbReference type="PROSITE" id="PS51257">
    <property type="entry name" value="PROKAR_LIPOPROTEIN"/>
    <property type="match status" value="1"/>
</dbReference>
<dbReference type="GO" id="GO:0015833">
    <property type="term" value="P:peptide transport"/>
    <property type="evidence" value="ECO:0007669"/>
    <property type="project" value="TreeGrafter"/>
</dbReference>
<dbReference type="OrthoDB" id="9803988at2"/>
<dbReference type="GO" id="GO:1904680">
    <property type="term" value="F:peptide transmembrane transporter activity"/>
    <property type="evidence" value="ECO:0007669"/>
    <property type="project" value="TreeGrafter"/>
</dbReference>
<reference evidence="4" key="1">
    <citation type="submission" date="2010-06" db="EMBL/GenBank/DDBJ databases">
        <authorList>
            <person name="Muzny D."/>
            <person name="Qin X."/>
            <person name="Buhay C."/>
            <person name="Dugan-Rocha S."/>
            <person name="Ding Y."/>
            <person name="Chen G."/>
            <person name="Hawes A."/>
            <person name="Holder M."/>
            <person name="Jhangiani S."/>
            <person name="Johnson A."/>
            <person name="Khan Z."/>
            <person name="Li Z."/>
            <person name="Liu W."/>
            <person name="Liu X."/>
            <person name="Perez L."/>
            <person name="Shen H."/>
            <person name="Wang Q."/>
            <person name="Watt J."/>
            <person name="Xi L."/>
            <person name="Xin Y."/>
            <person name="Zhou J."/>
            <person name="Deng J."/>
            <person name="Jiang H."/>
            <person name="Liu Y."/>
            <person name="Qu J."/>
            <person name="Song X.-Z."/>
            <person name="Zhang L."/>
            <person name="Villasana D."/>
            <person name="Johnson A."/>
            <person name="Liu J."/>
            <person name="Liyanage D."/>
            <person name="Lorensuhewa L."/>
            <person name="Robinson T."/>
            <person name="Song A."/>
            <person name="Song B.-B."/>
            <person name="Dinh H."/>
            <person name="Thornton R."/>
            <person name="Coyle M."/>
            <person name="Francisco L."/>
            <person name="Jackson L."/>
            <person name="Javaid M."/>
            <person name="Korchina V."/>
            <person name="Kovar C."/>
            <person name="Mata R."/>
            <person name="Mathew T."/>
            <person name="Ngo R."/>
            <person name="Nguyen L."/>
            <person name="Nguyen N."/>
            <person name="Okwuonu G."/>
            <person name="Ongeri F."/>
            <person name="Pham C."/>
            <person name="Simmons D."/>
            <person name="Wilczek-Boney K."/>
            <person name="Hale W."/>
            <person name="Jakkamsetti A."/>
            <person name="Pham P."/>
            <person name="Ruth R."/>
            <person name="San Lucas F."/>
            <person name="Warren J."/>
            <person name="Zhang J."/>
            <person name="Zhao Z."/>
            <person name="Zhou C."/>
            <person name="Zhu D."/>
            <person name="Lee S."/>
            <person name="Bess C."/>
            <person name="Blankenburg K."/>
            <person name="Forbes L."/>
            <person name="Fu Q."/>
            <person name="Gubbala S."/>
            <person name="Hirani K."/>
            <person name="Jayaseelan J.C."/>
            <person name="Lara F."/>
            <person name="Munidasa M."/>
            <person name="Palculict T."/>
            <person name="Patil S."/>
            <person name="Pu L.-L."/>
            <person name="Saada N."/>
            <person name="Tang L."/>
            <person name="Weissenberger G."/>
            <person name="Zhu Y."/>
            <person name="Hemphill L."/>
            <person name="Shang Y."/>
            <person name="Youmans B."/>
            <person name="Ayvaz T."/>
            <person name="Ross M."/>
            <person name="Santibanez J."/>
            <person name="Aqrawi P."/>
            <person name="Gross S."/>
            <person name="Joshi V."/>
            <person name="Fowler G."/>
            <person name="Nazareth L."/>
            <person name="Reid J."/>
            <person name="Worley K."/>
            <person name="Petrosino J."/>
            <person name="Highlander S."/>
            <person name="Gibbs R."/>
        </authorList>
    </citation>
    <scope>NUCLEOTIDE SEQUENCE [LARGE SCALE GENOMIC DNA]</scope>
    <source>
        <strain evidence="4">ATCC 33030</strain>
    </source>
</reference>
<evidence type="ECO:0000313" key="4">
    <source>
        <dbReference type="EMBL" id="EFK54279.1"/>
    </source>
</evidence>
<feature type="chain" id="PRO_5003108168" evidence="2">
    <location>
        <begin position="22"/>
        <end position="565"/>
    </location>
</feature>
<dbReference type="STRING" id="585529.HMPREF0291_11936"/>
<evidence type="ECO:0000256" key="1">
    <source>
        <dbReference type="SAM" id="MobiDB-lite"/>
    </source>
</evidence>
<dbReference type="eggNOG" id="COG4166">
    <property type="taxonomic scope" value="Bacteria"/>
</dbReference>
<evidence type="ECO:0000259" key="3">
    <source>
        <dbReference type="Pfam" id="PF00496"/>
    </source>
</evidence>
<dbReference type="EMBL" id="ACLJ02000003">
    <property type="protein sequence ID" value="EFK54279.1"/>
    <property type="molecule type" value="Genomic_DNA"/>
</dbReference>
<protein>
    <submittedName>
        <fullName evidence="4">ABC transporter, substrate-binding protein, family 5</fullName>
    </submittedName>
</protein>
<dbReference type="Gene3D" id="3.90.76.10">
    <property type="entry name" value="Dipeptide-binding Protein, Domain 1"/>
    <property type="match status" value="1"/>
</dbReference>
<dbReference type="AlphaFoldDB" id="D7WDP8"/>
<dbReference type="RefSeq" id="WP_005290831.1">
    <property type="nucleotide sequence ID" value="NZ_CM000961.1"/>
</dbReference>
<dbReference type="Proteomes" id="UP000004208">
    <property type="component" value="Unassembled WGS sequence"/>
</dbReference>
<dbReference type="Pfam" id="PF00496">
    <property type="entry name" value="SBP_bac_5"/>
    <property type="match status" value="1"/>
</dbReference>